<dbReference type="Pfam" id="PF08032">
    <property type="entry name" value="SpoU_sub_bind"/>
    <property type="match status" value="1"/>
</dbReference>
<dbReference type="InterPro" id="IPR029028">
    <property type="entry name" value="Alpha/beta_knot_MTases"/>
</dbReference>
<feature type="region of interest" description="Disordered" evidence="3">
    <location>
        <begin position="879"/>
        <end position="914"/>
    </location>
</feature>
<dbReference type="InterPro" id="IPR001537">
    <property type="entry name" value="SpoU_MeTrfase"/>
</dbReference>
<name>A0A507C2J5_9FUNG</name>
<dbReference type="GO" id="GO:0006396">
    <property type="term" value="P:RNA processing"/>
    <property type="evidence" value="ECO:0007669"/>
    <property type="project" value="InterPro"/>
</dbReference>
<dbReference type="RefSeq" id="XP_031026162.1">
    <property type="nucleotide sequence ID" value="XM_031167900.1"/>
</dbReference>
<evidence type="ECO:0000256" key="4">
    <source>
        <dbReference type="SAM" id="Phobius"/>
    </source>
</evidence>
<feature type="compositionally biased region" description="Polar residues" evidence="3">
    <location>
        <begin position="879"/>
        <end position="908"/>
    </location>
</feature>
<feature type="transmembrane region" description="Helical" evidence="4">
    <location>
        <begin position="651"/>
        <end position="677"/>
    </location>
</feature>
<dbReference type="InterPro" id="IPR027815">
    <property type="entry name" value="CSC1/OSCA1-like_cyt"/>
</dbReference>
<dbReference type="GO" id="GO:0008173">
    <property type="term" value="F:RNA methyltransferase activity"/>
    <property type="evidence" value="ECO:0007669"/>
    <property type="project" value="InterPro"/>
</dbReference>
<organism evidence="6 7">
    <name type="scientific">Synchytrium microbalum</name>
    <dbReference type="NCBI Taxonomy" id="1806994"/>
    <lineage>
        <taxon>Eukaryota</taxon>
        <taxon>Fungi</taxon>
        <taxon>Fungi incertae sedis</taxon>
        <taxon>Chytridiomycota</taxon>
        <taxon>Chytridiomycota incertae sedis</taxon>
        <taxon>Chytridiomycetes</taxon>
        <taxon>Synchytriales</taxon>
        <taxon>Synchytriaceae</taxon>
        <taxon>Synchytrium</taxon>
    </lineage>
</organism>
<keyword evidence="1" id="KW-0489">Methyltransferase</keyword>
<dbReference type="AlphaFoldDB" id="A0A507C2J5"/>
<evidence type="ECO:0000256" key="2">
    <source>
        <dbReference type="ARBA" id="ARBA00022679"/>
    </source>
</evidence>
<comment type="caution">
    <text evidence="6">The sequence shown here is derived from an EMBL/GenBank/DDBJ whole genome shotgun (WGS) entry which is preliminary data.</text>
</comment>
<feature type="transmembrane region" description="Helical" evidence="4">
    <location>
        <begin position="837"/>
        <end position="855"/>
    </location>
</feature>
<dbReference type="GeneID" id="42003197"/>
<dbReference type="GO" id="GO:0032259">
    <property type="term" value="P:methylation"/>
    <property type="evidence" value="ECO:0007669"/>
    <property type="project" value="UniProtKB-KW"/>
</dbReference>
<feature type="transmembrane region" description="Helical" evidence="4">
    <location>
        <begin position="697"/>
        <end position="722"/>
    </location>
</feature>
<dbReference type="InterPro" id="IPR045122">
    <property type="entry name" value="Csc1-like"/>
</dbReference>
<evidence type="ECO:0000259" key="5">
    <source>
        <dbReference type="SMART" id="SM00967"/>
    </source>
</evidence>
<dbReference type="Gene3D" id="3.40.1280.10">
    <property type="match status" value="1"/>
</dbReference>
<sequence length="987" mass="108458">MGRDYLYSHASVQNCLISENRTVYRLHVRDTKDAKPYAEHLRRRRVEVKECSVNELNKLSGDRPHQGVVLEVSQFHTAAIKSLGFVMQDSEWYIEGIVSKKDVFRILLADQSRGLSPVCLCLDQVVDPQNMGAILRSAYFFGVDCIVLTERDTAPLSSVVSRASGGALEMMTIHSTSGLGSFLRQSKENGWHVYGTDLSSSKTHISVKASDTRLVNDRPKILVLGSEGDTNSTAQTNSDVSTSAFVTTLVVSLVTAAVFYAGYIVASRFKSNDEFYYPNKKLGITPMDALENPEKTRNWDGASTIYVTLFTIVALLGAIILIPIYSRGSAPNVSGLVTLTIANLDLDSKAIWAAWVFSTIFSALVVFAAFVLMNISEELFSKIMASKHLAYRTVLCVRIPKGFKQSTVTEIFKILSPQYTAIAMVVNNLETVSKVEKLRNAIEHTATNMIVGVKDKKSGEYEELKKRPEKRLWLDGFKKVDALTYDSKKLLKEMRPEKEPSPITAATLLFETSLAASIAEGVALRANIFKRYRFVNVQEDIIWSNLKISNYTIMIRRLASQSVTAVLILLWGILAVFIASIANIPTLTKLLPFLSPILNASPVIKGLLTGLLPPLVVSIVFSLIPTILGALLTIEGHSLKSRIQIRVNVRYFVFIVVNILLVTSIGSSVFSSLNTIVNNPPSVISSLSTSIPTVSTFFVNFVLLGAFGEPSGYLLDIFGLIIGKVMPLFSSKTAREVEEASKPEPFQPSVFFANHALVAVIGITYMCIAPLVSVFVALYFGIYTIVHCFKFVYVFAAPPPATEIGHKLMNILANQLFVGLYIHQIVMIGLFSLRGQVGVALLVLEVIVLVNTALAHSSLKKLFPLPHANPLPRIRGSGNSVTSTAIASESPTLHSPEASSPEITSSPEKSPAISDEELKQAVDAERRIQNWLAQPDIDSCIWIPVGGGERGEAVKNELEKAGLEVKTENAYIEDGKVKIREEEEERV</sequence>
<evidence type="ECO:0000256" key="1">
    <source>
        <dbReference type="ARBA" id="ARBA00022603"/>
    </source>
</evidence>
<feature type="transmembrane region" description="Helical" evidence="4">
    <location>
        <begin position="808"/>
        <end position="831"/>
    </location>
</feature>
<protein>
    <recommendedName>
        <fullName evidence="5">RNA 2-O ribose methyltransferase substrate binding domain-containing protein</fullName>
    </recommendedName>
</protein>
<evidence type="ECO:0000256" key="3">
    <source>
        <dbReference type="SAM" id="MobiDB-lite"/>
    </source>
</evidence>
<dbReference type="SUPFAM" id="SSF75217">
    <property type="entry name" value="alpha/beta knot"/>
    <property type="match status" value="1"/>
</dbReference>
<feature type="domain" description="RNA 2-O ribose methyltransferase substrate binding" evidence="5">
    <location>
        <begin position="5"/>
        <end position="78"/>
    </location>
</feature>
<gene>
    <name evidence="6" type="ORF">SmJEL517_g01972</name>
</gene>
<dbReference type="GO" id="GO:0003723">
    <property type="term" value="F:RNA binding"/>
    <property type="evidence" value="ECO:0007669"/>
    <property type="project" value="InterPro"/>
</dbReference>
<keyword evidence="7" id="KW-1185">Reference proteome</keyword>
<dbReference type="InterPro" id="IPR029026">
    <property type="entry name" value="tRNA_m1G_MTases_N"/>
</dbReference>
<dbReference type="EMBL" id="QEAO01000007">
    <property type="protein sequence ID" value="TPX35730.1"/>
    <property type="molecule type" value="Genomic_DNA"/>
</dbReference>
<evidence type="ECO:0000313" key="6">
    <source>
        <dbReference type="EMBL" id="TPX35730.1"/>
    </source>
</evidence>
<feature type="transmembrane region" description="Helical" evidence="4">
    <location>
        <begin position="244"/>
        <end position="266"/>
    </location>
</feature>
<evidence type="ECO:0000313" key="7">
    <source>
        <dbReference type="Proteomes" id="UP000319731"/>
    </source>
</evidence>
<feature type="transmembrane region" description="Helical" evidence="4">
    <location>
        <begin position="352"/>
        <end position="375"/>
    </location>
</feature>
<dbReference type="GO" id="GO:0005886">
    <property type="term" value="C:plasma membrane"/>
    <property type="evidence" value="ECO:0007669"/>
    <property type="project" value="TreeGrafter"/>
</dbReference>
<keyword evidence="4" id="KW-1133">Transmembrane helix</keyword>
<dbReference type="Proteomes" id="UP000319731">
    <property type="component" value="Unassembled WGS sequence"/>
</dbReference>
<dbReference type="Pfam" id="PF00588">
    <property type="entry name" value="SpoU_methylase"/>
    <property type="match status" value="1"/>
</dbReference>
<dbReference type="Pfam" id="PF02714">
    <property type="entry name" value="RSN1_7TM"/>
    <property type="match status" value="1"/>
</dbReference>
<dbReference type="OrthoDB" id="270651at2759"/>
<keyword evidence="4" id="KW-0472">Membrane</keyword>
<dbReference type="GO" id="GO:0005227">
    <property type="term" value="F:calcium-activated cation channel activity"/>
    <property type="evidence" value="ECO:0007669"/>
    <property type="project" value="InterPro"/>
</dbReference>
<proteinExistence type="predicted"/>
<dbReference type="PANTHER" id="PTHR13018">
    <property type="entry name" value="PROBABLE MEMBRANE PROTEIN DUF221-RELATED"/>
    <property type="match status" value="1"/>
</dbReference>
<dbReference type="InterPro" id="IPR029064">
    <property type="entry name" value="Ribosomal_eL30-like_sf"/>
</dbReference>
<dbReference type="Gene3D" id="3.30.1330.30">
    <property type="match status" value="1"/>
</dbReference>
<dbReference type="SUPFAM" id="SSF55315">
    <property type="entry name" value="L30e-like"/>
    <property type="match status" value="1"/>
</dbReference>
<dbReference type="Pfam" id="PF14703">
    <property type="entry name" value="PHM7_cyt"/>
    <property type="match status" value="1"/>
</dbReference>
<dbReference type="InterPro" id="IPR003864">
    <property type="entry name" value="CSC1/OSCA1-like_7TM"/>
</dbReference>
<accession>A0A507C2J5</accession>
<dbReference type="PANTHER" id="PTHR13018:SF139">
    <property type="entry name" value="PHOSPHATE METABOLISM PROTEIN 7"/>
    <property type="match status" value="1"/>
</dbReference>
<keyword evidence="4" id="KW-0812">Transmembrane</keyword>
<feature type="transmembrane region" description="Helical" evidence="4">
    <location>
        <begin position="778"/>
        <end position="796"/>
    </location>
</feature>
<feature type="transmembrane region" description="Helical" evidence="4">
    <location>
        <begin position="563"/>
        <end position="587"/>
    </location>
</feature>
<dbReference type="SMART" id="SM00967">
    <property type="entry name" value="SpoU_sub_bind"/>
    <property type="match status" value="1"/>
</dbReference>
<feature type="transmembrane region" description="Helical" evidence="4">
    <location>
        <begin position="305"/>
        <end position="325"/>
    </location>
</feature>
<feature type="transmembrane region" description="Helical" evidence="4">
    <location>
        <begin position="607"/>
        <end position="631"/>
    </location>
</feature>
<feature type="transmembrane region" description="Helical" evidence="4">
    <location>
        <begin position="751"/>
        <end position="772"/>
    </location>
</feature>
<dbReference type="GO" id="GO:0005737">
    <property type="term" value="C:cytoplasm"/>
    <property type="evidence" value="ECO:0007669"/>
    <property type="project" value="UniProtKB-ARBA"/>
</dbReference>
<keyword evidence="2" id="KW-0808">Transferase</keyword>
<reference evidence="6 7" key="1">
    <citation type="journal article" date="2019" name="Sci. Rep.">
        <title>Comparative genomics of chytrid fungi reveal insights into the obligate biotrophic and pathogenic lifestyle of Synchytrium endobioticum.</title>
        <authorList>
            <person name="van de Vossenberg B.T.L.H."/>
            <person name="Warris S."/>
            <person name="Nguyen H.D.T."/>
            <person name="van Gent-Pelzer M.P.E."/>
            <person name="Joly D.L."/>
            <person name="van de Geest H.C."/>
            <person name="Bonants P.J.M."/>
            <person name="Smith D.S."/>
            <person name="Levesque C.A."/>
            <person name="van der Lee T.A.J."/>
        </authorList>
    </citation>
    <scope>NUCLEOTIDE SEQUENCE [LARGE SCALE GENOMIC DNA]</scope>
    <source>
        <strain evidence="6 7">JEL517</strain>
    </source>
</reference>
<dbReference type="InterPro" id="IPR013123">
    <property type="entry name" value="SpoU_subst-bd"/>
</dbReference>